<evidence type="ECO:0000313" key="3">
    <source>
        <dbReference type="RefSeq" id="XP_010247172.1"/>
    </source>
</evidence>
<feature type="region of interest" description="Disordered" evidence="1">
    <location>
        <begin position="82"/>
        <end position="113"/>
    </location>
</feature>
<protein>
    <submittedName>
        <fullName evidence="3">Uncharacterized protein LOC104590279</fullName>
    </submittedName>
</protein>
<sequence length="340" mass="38819">MDVRQKHDERLWSYINRFKKEELEVRDVDPMVSMNTTINGLLSVSAFKCSVAKTPPRSKAEFLKKAHKYIAVEEALVGDCQEEEADHHCGGPKKKRRSRDNRNDNNNNNSKDSEKLLASALAYRKYTPLNSTRTQILKQVEKEEYMKWPKKMKRNPKRGNPKKYCKYHHSTGHDTEDCYELKNEIESLIHHGHLKQYMGGKAGASSSQQQQLAGVIDVIIGCSALARKAYARQLNIQRLALKKLKQDEALTFTDEDLKGILVPHDDVLVVFSIVMNFLVKRILVDSGSFTNILFYDAYEKMKLAPERLESADVPLVGFSRNVVRLEGEITLPVMVGAKPR</sequence>
<keyword evidence="2" id="KW-1185">Reference proteome</keyword>
<evidence type="ECO:0000313" key="2">
    <source>
        <dbReference type="Proteomes" id="UP000189703"/>
    </source>
</evidence>
<organism evidence="2 3">
    <name type="scientific">Nelumbo nucifera</name>
    <name type="common">Sacred lotus</name>
    <dbReference type="NCBI Taxonomy" id="4432"/>
    <lineage>
        <taxon>Eukaryota</taxon>
        <taxon>Viridiplantae</taxon>
        <taxon>Streptophyta</taxon>
        <taxon>Embryophyta</taxon>
        <taxon>Tracheophyta</taxon>
        <taxon>Spermatophyta</taxon>
        <taxon>Magnoliopsida</taxon>
        <taxon>Proteales</taxon>
        <taxon>Nelumbonaceae</taxon>
        <taxon>Nelumbo</taxon>
    </lineage>
</organism>
<dbReference type="Proteomes" id="UP000189703">
    <property type="component" value="Unplaced"/>
</dbReference>
<reference evidence="3" key="1">
    <citation type="submission" date="2025-08" db="UniProtKB">
        <authorList>
            <consortium name="RefSeq"/>
        </authorList>
    </citation>
    <scope>IDENTIFICATION</scope>
</reference>
<proteinExistence type="predicted"/>
<accession>A0A1U7ZGD6</accession>
<feature type="compositionally biased region" description="Basic residues" evidence="1">
    <location>
        <begin position="90"/>
        <end position="99"/>
    </location>
</feature>
<dbReference type="InParanoid" id="A0A1U7ZGD6"/>
<dbReference type="OMA" id="RFNRIAM"/>
<dbReference type="PANTHER" id="PTHR33240:SF16">
    <property type="match status" value="1"/>
</dbReference>
<dbReference type="AlphaFoldDB" id="A0A1U7ZGD6"/>
<name>A0A1U7ZGD6_NELNU</name>
<dbReference type="PANTHER" id="PTHR33240">
    <property type="entry name" value="OS08G0508500 PROTEIN"/>
    <property type="match status" value="1"/>
</dbReference>
<dbReference type="RefSeq" id="XP_010247172.1">
    <property type="nucleotide sequence ID" value="XM_010248870.1"/>
</dbReference>
<dbReference type="OrthoDB" id="1740536at2759"/>
<evidence type="ECO:0000256" key="1">
    <source>
        <dbReference type="SAM" id="MobiDB-lite"/>
    </source>
</evidence>
<dbReference type="GeneID" id="104590279"/>
<gene>
    <name evidence="3" type="primary">LOC104590279</name>
</gene>
<dbReference type="KEGG" id="nnu:104590279"/>
<dbReference type="eggNOG" id="KOG0017">
    <property type="taxonomic scope" value="Eukaryota"/>
</dbReference>